<dbReference type="SMART" id="SM00671">
    <property type="entry name" value="SEL1"/>
    <property type="match status" value="3"/>
</dbReference>
<evidence type="ECO:0000256" key="1">
    <source>
        <dbReference type="ARBA" id="ARBA00038101"/>
    </source>
</evidence>
<protein>
    <submittedName>
        <fullName evidence="2">Uncharacterized protein</fullName>
    </submittedName>
</protein>
<organism evidence="2 3">
    <name type="scientific">Cyclotella atomus</name>
    <dbReference type="NCBI Taxonomy" id="382360"/>
    <lineage>
        <taxon>Eukaryota</taxon>
        <taxon>Sar</taxon>
        <taxon>Stramenopiles</taxon>
        <taxon>Ochrophyta</taxon>
        <taxon>Bacillariophyta</taxon>
        <taxon>Coscinodiscophyceae</taxon>
        <taxon>Thalassiosirophycidae</taxon>
        <taxon>Stephanodiscales</taxon>
        <taxon>Stephanodiscaceae</taxon>
        <taxon>Cyclotella</taxon>
    </lineage>
</organism>
<dbReference type="EMBL" id="JALLPJ020000009">
    <property type="protein sequence ID" value="KAL3805242.1"/>
    <property type="molecule type" value="Genomic_DNA"/>
</dbReference>
<dbReference type="PANTHER" id="PTHR11102:SF147">
    <property type="entry name" value="SEL1L ADAPTOR SUBUNIT OF ERAD E3 UBIQUITIN LIGASE"/>
    <property type="match status" value="1"/>
</dbReference>
<dbReference type="InterPro" id="IPR050767">
    <property type="entry name" value="Sel1_AlgK"/>
</dbReference>
<dbReference type="InterPro" id="IPR011990">
    <property type="entry name" value="TPR-like_helical_dom_sf"/>
</dbReference>
<dbReference type="Pfam" id="PF08238">
    <property type="entry name" value="Sel1"/>
    <property type="match status" value="3"/>
</dbReference>
<dbReference type="Proteomes" id="UP001530400">
    <property type="component" value="Unassembled WGS sequence"/>
</dbReference>
<evidence type="ECO:0000313" key="3">
    <source>
        <dbReference type="Proteomes" id="UP001530400"/>
    </source>
</evidence>
<dbReference type="PANTHER" id="PTHR11102">
    <property type="entry name" value="SEL-1-LIKE PROTEIN"/>
    <property type="match status" value="1"/>
</dbReference>
<comment type="similarity">
    <text evidence="1">Belongs to the sel-1 family.</text>
</comment>
<keyword evidence="3" id="KW-1185">Reference proteome</keyword>
<comment type="caution">
    <text evidence="2">The sequence shown here is derived from an EMBL/GenBank/DDBJ whole genome shotgun (WGS) entry which is preliminary data.</text>
</comment>
<name>A0ABD3QY53_9STRA</name>
<dbReference type="AlphaFoldDB" id="A0ABD3QY53"/>
<dbReference type="InterPro" id="IPR006597">
    <property type="entry name" value="Sel1-like"/>
</dbReference>
<gene>
    <name evidence="2" type="ORF">ACHAWO_009044</name>
</gene>
<dbReference type="SUPFAM" id="SSF81901">
    <property type="entry name" value="HCP-like"/>
    <property type="match status" value="1"/>
</dbReference>
<sequence>MNEEEVVSDKSLLDTCQFHEGHRSLLPSTTTTKPTTMLSKLIHRHTTHFIHRAHLMAAGAILTGFTVVSSPKQESASHSSSIRIANPLRHRSQALCESLPPQETEQQRFDRTLAYHRAKIAEYRSRWEYKMPGSESSASTLTSTVTPSRSWPDDIPPDDMLPMLLNDIQYCARSPNFRSDKEYCNRLRFRVASALIVQFDEEQQKLGLEMLRNLAENGYCDAMTYYGMFLNEGRAGMDPNPVGAVSWFRRCHDMYEYSQSQYELGVAYYTGEGVVEDGEAAVGWFLCAAEKDHPAACYMLGDCLLDGEGVEMDRGAALEWLIRSADLGHRGARSRVMAVLEKKDGEDYGRFTDASRQTLVEHTLLSATPEGEILQRRSTLAKPISSGVMNPTELRRRQTIVLNSRGDC</sequence>
<reference evidence="2 3" key="1">
    <citation type="submission" date="2024-10" db="EMBL/GenBank/DDBJ databases">
        <title>Updated reference genomes for cyclostephanoid diatoms.</title>
        <authorList>
            <person name="Roberts W.R."/>
            <person name="Alverson A.J."/>
        </authorList>
    </citation>
    <scope>NUCLEOTIDE SEQUENCE [LARGE SCALE GENOMIC DNA]</scope>
    <source>
        <strain evidence="2 3">AJA010-31</strain>
    </source>
</reference>
<accession>A0ABD3QY53</accession>
<dbReference type="Gene3D" id="1.25.40.10">
    <property type="entry name" value="Tetratricopeptide repeat domain"/>
    <property type="match status" value="1"/>
</dbReference>
<evidence type="ECO:0000313" key="2">
    <source>
        <dbReference type="EMBL" id="KAL3805242.1"/>
    </source>
</evidence>
<proteinExistence type="inferred from homology"/>